<dbReference type="AlphaFoldDB" id="A0A368RLZ9"/>
<protein>
    <submittedName>
        <fullName evidence="2">Uncharacterized protein</fullName>
    </submittedName>
</protein>
<sequence length="177" mass="17783">MELQRLPQDGVLECGLGEASFVARDVRGAAAGGIGGRDMVTRPGVGDGRGGEARGQASGPGVGGRLGVGGGHVGGEVWGIVDGRGVGGEAKGCRRSTARVGIRIGRGEGRRRDRARQPASGARTSQVRRSGDRARKSGGRAGLRRRCAIGLAGVGWGGGAVGLWTHDGGIGEARING</sequence>
<organism evidence="2">
    <name type="scientific">Setaria italica</name>
    <name type="common">Foxtail millet</name>
    <name type="synonym">Panicum italicum</name>
    <dbReference type="NCBI Taxonomy" id="4555"/>
    <lineage>
        <taxon>Eukaryota</taxon>
        <taxon>Viridiplantae</taxon>
        <taxon>Streptophyta</taxon>
        <taxon>Embryophyta</taxon>
        <taxon>Tracheophyta</taxon>
        <taxon>Spermatophyta</taxon>
        <taxon>Magnoliopsida</taxon>
        <taxon>Liliopsida</taxon>
        <taxon>Poales</taxon>
        <taxon>Poaceae</taxon>
        <taxon>PACMAD clade</taxon>
        <taxon>Panicoideae</taxon>
        <taxon>Panicodae</taxon>
        <taxon>Paniceae</taxon>
        <taxon>Cenchrinae</taxon>
        <taxon>Setaria</taxon>
    </lineage>
</organism>
<gene>
    <name evidence="2" type="ORF">SETIT_6G157100v2</name>
</gene>
<proteinExistence type="predicted"/>
<reference evidence="2" key="1">
    <citation type="journal article" date="2012" name="Nat. Biotechnol.">
        <title>Reference genome sequence of the model plant Setaria.</title>
        <authorList>
            <person name="Bennetzen J.L."/>
            <person name="Schmutz J."/>
            <person name="Wang H."/>
            <person name="Percifield R."/>
            <person name="Hawkins J."/>
            <person name="Pontaroli A.C."/>
            <person name="Estep M."/>
            <person name="Feng L."/>
            <person name="Vaughn J.N."/>
            <person name="Grimwood J."/>
            <person name="Jenkins J."/>
            <person name="Barry K."/>
            <person name="Lindquist E."/>
            <person name="Hellsten U."/>
            <person name="Deshpande S."/>
            <person name="Wang X."/>
            <person name="Wu X."/>
            <person name="Mitros T."/>
            <person name="Triplett J."/>
            <person name="Yang X."/>
            <person name="Ye C.Y."/>
            <person name="Mauro-Herrera M."/>
            <person name="Wang L."/>
            <person name="Li P."/>
            <person name="Sharma M."/>
            <person name="Sharma R."/>
            <person name="Ronald P.C."/>
            <person name="Panaud O."/>
            <person name="Kellogg E.A."/>
            <person name="Brutnell T.P."/>
            <person name="Doust A.N."/>
            <person name="Tuskan G.A."/>
            <person name="Rokhsar D."/>
            <person name="Devos K.M."/>
        </authorList>
    </citation>
    <scope>NUCLEOTIDE SEQUENCE [LARGE SCALE GENOMIC DNA]</scope>
    <source>
        <strain evidence="2">Yugu1</strain>
    </source>
</reference>
<evidence type="ECO:0000256" key="1">
    <source>
        <dbReference type="SAM" id="MobiDB-lite"/>
    </source>
</evidence>
<feature type="region of interest" description="Disordered" evidence="1">
    <location>
        <begin position="104"/>
        <end position="140"/>
    </location>
</feature>
<dbReference type="EMBL" id="CM003533">
    <property type="protein sequence ID" value="RCV31192.1"/>
    <property type="molecule type" value="Genomic_DNA"/>
</dbReference>
<reference evidence="2" key="2">
    <citation type="submission" date="2015-07" db="EMBL/GenBank/DDBJ databases">
        <authorList>
            <person name="Noorani M."/>
        </authorList>
    </citation>
    <scope>NUCLEOTIDE SEQUENCE</scope>
    <source>
        <strain evidence="2">Yugu1</strain>
    </source>
</reference>
<accession>A0A368RLZ9</accession>
<feature type="region of interest" description="Disordered" evidence="1">
    <location>
        <begin position="38"/>
        <end position="65"/>
    </location>
</feature>
<evidence type="ECO:0000313" key="2">
    <source>
        <dbReference type="EMBL" id="RCV31192.1"/>
    </source>
</evidence>
<name>A0A368RLZ9_SETIT</name>